<comment type="caution">
    <text evidence="6">The sequence shown here is derived from an EMBL/GenBank/DDBJ whole genome shotgun (WGS) entry which is preliminary data.</text>
</comment>
<dbReference type="InterPro" id="IPR035914">
    <property type="entry name" value="Sperma_CUB_dom_sf"/>
</dbReference>
<dbReference type="InterPro" id="IPR031569">
    <property type="entry name" value="ApeC"/>
</dbReference>
<evidence type="ECO:0000256" key="2">
    <source>
        <dbReference type="PROSITE-ProRule" id="PRU00059"/>
    </source>
</evidence>
<keyword evidence="4" id="KW-1133">Transmembrane helix</keyword>
<dbReference type="AlphaFoldDB" id="A0AAD9PW38"/>
<evidence type="ECO:0000313" key="7">
    <source>
        <dbReference type="Proteomes" id="UP001249851"/>
    </source>
</evidence>
<dbReference type="InterPro" id="IPR000859">
    <property type="entry name" value="CUB_dom"/>
</dbReference>
<feature type="compositionally biased region" description="Low complexity" evidence="3">
    <location>
        <begin position="378"/>
        <end position="389"/>
    </location>
</feature>
<feature type="transmembrane region" description="Helical" evidence="4">
    <location>
        <begin position="421"/>
        <end position="444"/>
    </location>
</feature>
<dbReference type="Gene3D" id="2.60.120.290">
    <property type="entry name" value="Spermadhesin, CUB domain"/>
    <property type="match status" value="1"/>
</dbReference>
<feature type="region of interest" description="Disordered" evidence="3">
    <location>
        <begin position="378"/>
        <end position="415"/>
    </location>
</feature>
<evidence type="ECO:0000256" key="3">
    <source>
        <dbReference type="SAM" id="MobiDB-lite"/>
    </source>
</evidence>
<dbReference type="Proteomes" id="UP001249851">
    <property type="component" value="Unassembled WGS sequence"/>
</dbReference>
<gene>
    <name evidence="6" type="ORF">P5673_029189</name>
</gene>
<feature type="domain" description="CUB" evidence="5">
    <location>
        <begin position="255"/>
        <end position="369"/>
    </location>
</feature>
<dbReference type="Pfam" id="PF00431">
    <property type="entry name" value="CUB"/>
    <property type="match status" value="1"/>
</dbReference>
<name>A0AAD9PW38_ACRCE</name>
<accession>A0AAD9PW38</accession>
<organism evidence="6 7">
    <name type="scientific">Acropora cervicornis</name>
    <name type="common">Staghorn coral</name>
    <dbReference type="NCBI Taxonomy" id="6130"/>
    <lineage>
        <taxon>Eukaryota</taxon>
        <taxon>Metazoa</taxon>
        <taxon>Cnidaria</taxon>
        <taxon>Anthozoa</taxon>
        <taxon>Hexacorallia</taxon>
        <taxon>Scleractinia</taxon>
        <taxon>Astrocoeniina</taxon>
        <taxon>Acroporidae</taxon>
        <taxon>Acropora</taxon>
    </lineage>
</organism>
<dbReference type="PROSITE" id="PS01180">
    <property type="entry name" value="CUB"/>
    <property type="match status" value="1"/>
</dbReference>
<dbReference type="Pfam" id="PF16977">
    <property type="entry name" value="ApeC"/>
    <property type="match status" value="1"/>
</dbReference>
<reference evidence="6" key="1">
    <citation type="journal article" date="2023" name="G3 (Bethesda)">
        <title>Whole genome assembly and annotation of the endangered Caribbean coral Acropora cervicornis.</title>
        <authorList>
            <person name="Selwyn J.D."/>
            <person name="Vollmer S.V."/>
        </authorList>
    </citation>
    <scope>NUCLEOTIDE SEQUENCE</scope>
    <source>
        <strain evidence="6">K2</strain>
    </source>
</reference>
<feature type="compositionally biased region" description="Polar residues" evidence="3">
    <location>
        <begin position="390"/>
        <end position="403"/>
    </location>
</feature>
<dbReference type="EMBL" id="JARQWQ010000114">
    <property type="protein sequence ID" value="KAK2550154.1"/>
    <property type="molecule type" value="Genomic_DNA"/>
</dbReference>
<keyword evidence="7" id="KW-1185">Reference proteome</keyword>
<keyword evidence="1" id="KW-1015">Disulfide bond</keyword>
<protein>
    <submittedName>
        <fullName evidence="6">Membrane frizzled-related protein</fullName>
    </submittedName>
</protein>
<evidence type="ECO:0000256" key="4">
    <source>
        <dbReference type="SAM" id="Phobius"/>
    </source>
</evidence>
<evidence type="ECO:0000313" key="6">
    <source>
        <dbReference type="EMBL" id="KAK2550154.1"/>
    </source>
</evidence>
<dbReference type="PANTHER" id="PTHR19324">
    <property type="entry name" value="PERFORIN-LIKE PROTEIN 1"/>
    <property type="match status" value="1"/>
</dbReference>
<reference evidence="6" key="2">
    <citation type="journal article" date="2023" name="Science">
        <title>Genomic signatures of disease resistance in endangered staghorn corals.</title>
        <authorList>
            <person name="Vollmer S.V."/>
            <person name="Selwyn J.D."/>
            <person name="Despard B.A."/>
            <person name="Roesel C.L."/>
        </authorList>
    </citation>
    <scope>NUCLEOTIDE SEQUENCE</scope>
    <source>
        <strain evidence="6">K2</strain>
    </source>
</reference>
<evidence type="ECO:0000259" key="5">
    <source>
        <dbReference type="PROSITE" id="PS01180"/>
    </source>
</evidence>
<keyword evidence="4" id="KW-0812">Transmembrane</keyword>
<dbReference type="SMART" id="SM00042">
    <property type="entry name" value="CUB"/>
    <property type="match status" value="1"/>
</dbReference>
<comment type="caution">
    <text evidence="2">Lacks conserved residue(s) required for the propagation of feature annotation.</text>
</comment>
<sequence length="575" mass="63866">MARCSLKFCPSFLCCAYLKRKLMTMIEPLVLMTLASCLMTSESVSWPGGTYGIPKPKAGCPSADGFEWQQGWRSQDSDGNENAENTNSIFHVDAVVDGKMVNRSFCIKTEAATNAGNMAWPPGQYCIYKRDRCPSGLKEGFVRWDDDDVDGSSLNKNDKGGTLPDGIYDQNTKINFCCRTDGRKSHPVLLPTRDPFLLLAYGSEKCQMVKGTVATQEWIHYRTETSSNADKSNGAIPYRGGQRHPTIHYCYYQGCSTDLTGVNGTFNSTIHRTEEPVVLYCSWRITVPPTLRILLTFTNFSLRNAAENDSLHVYDGRDTTREELGVFCGGRPPPKKGLGINSSSNHLFVVFKSSNHTKYTGFVASYFGIQSSVSPTSASSSSASSNPTSHTRAQATHNGTQRFTQKKSKESQQTRNSRSAVIIYGPVIGVLVVALIALLFYVVWIRKLAEQLSLDQRIFHTSQRNYRVNETLTLGCYVKKAVNIDPPKSQTENYLDITETSFGRSEETDISDNSSRTRPQVSEISFTHEDFRNKSSLEKQSSTLDCSNGSLKGLSISLEGEINVKVAFKVFQDKV</sequence>
<proteinExistence type="predicted"/>
<dbReference type="PANTHER" id="PTHR19324:SF33">
    <property type="entry name" value="MUCIN-5AC"/>
    <property type="match status" value="1"/>
</dbReference>
<dbReference type="SUPFAM" id="SSF49854">
    <property type="entry name" value="Spermadhesin, CUB domain"/>
    <property type="match status" value="1"/>
</dbReference>
<dbReference type="CDD" id="cd00041">
    <property type="entry name" value="CUB"/>
    <property type="match status" value="1"/>
</dbReference>
<keyword evidence="4" id="KW-0472">Membrane</keyword>
<evidence type="ECO:0000256" key="1">
    <source>
        <dbReference type="ARBA" id="ARBA00023157"/>
    </source>
</evidence>